<proteinExistence type="predicted"/>
<sequence>MTPPNATLVGSTASGVGGDLRWWRNVIGFGEVNGKDLAILVQGGQASDGRRAAEGVVQCIRV</sequence>
<dbReference type="EMBL" id="CM017688">
    <property type="protein sequence ID" value="TYH30695.1"/>
    <property type="molecule type" value="Genomic_DNA"/>
</dbReference>
<evidence type="ECO:0000313" key="2">
    <source>
        <dbReference type="Proteomes" id="UP000323506"/>
    </source>
</evidence>
<reference evidence="1 2" key="1">
    <citation type="submission" date="2019-06" db="EMBL/GenBank/DDBJ databases">
        <title>WGS assembly of Gossypium darwinii.</title>
        <authorList>
            <person name="Chen Z.J."/>
            <person name="Sreedasyam A."/>
            <person name="Ando A."/>
            <person name="Song Q."/>
            <person name="De L."/>
            <person name="Hulse-Kemp A."/>
            <person name="Ding M."/>
            <person name="Ye W."/>
            <person name="Kirkbride R."/>
            <person name="Jenkins J."/>
            <person name="Plott C."/>
            <person name="Lovell J."/>
            <person name="Lin Y.-M."/>
            <person name="Vaughn R."/>
            <person name="Liu B."/>
            <person name="Li W."/>
            <person name="Simpson S."/>
            <person name="Scheffler B."/>
            <person name="Saski C."/>
            <person name="Grover C."/>
            <person name="Hu G."/>
            <person name="Conover J."/>
            <person name="Carlson J."/>
            <person name="Shu S."/>
            <person name="Boston L."/>
            <person name="Williams M."/>
            <person name="Peterson D."/>
            <person name="Mcgee K."/>
            <person name="Jones D."/>
            <person name="Wendel J."/>
            <person name="Stelly D."/>
            <person name="Grimwood J."/>
            <person name="Schmutz J."/>
        </authorList>
    </citation>
    <scope>NUCLEOTIDE SEQUENCE [LARGE SCALE GENOMIC DNA]</scope>
    <source>
        <strain evidence="1">1808015.09</strain>
    </source>
</reference>
<protein>
    <submittedName>
        <fullName evidence="1">Uncharacterized protein</fullName>
    </submittedName>
</protein>
<name>A0A5D2HK70_GOSDA</name>
<gene>
    <name evidence="1" type="ORF">ES288_A01G115300v1</name>
</gene>
<organism evidence="1 2">
    <name type="scientific">Gossypium darwinii</name>
    <name type="common">Darwin's cotton</name>
    <name type="synonym">Gossypium barbadense var. darwinii</name>
    <dbReference type="NCBI Taxonomy" id="34276"/>
    <lineage>
        <taxon>Eukaryota</taxon>
        <taxon>Viridiplantae</taxon>
        <taxon>Streptophyta</taxon>
        <taxon>Embryophyta</taxon>
        <taxon>Tracheophyta</taxon>
        <taxon>Spermatophyta</taxon>
        <taxon>Magnoliopsida</taxon>
        <taxon>eudicotyledons</taxon>
        <taxon>Gunneridae</taxon>
        <taxon>Pentapetalae</taxon>
        <taxon>rosids</taxon>
        <taxon>malvids</taxon>
        <taxon>Malvales</taxon>
        <taxon>Malvaceae</taxon>
        <taxon>Malvoideae</taxon>
        <taxon>Gossypium</taxon>
    </lineage>
</organism>
<keyword evidence="2" id="KW-1185">Reference proteome</keyword>
<accession>A0A5D2HK70</accession>
<evidence type="ECO:0000313" key="1">
    <source>
        <dbReference type="EMBL" id="TYH30695.1"/>
    </source>
</evidence>
<dbReference type="Proteomes" id="UP000323506">
    <property type="component" value="Chromosome A01"/>
</dbReference>
<dbReference type="AlphaFoldDB" id="A0A5D2HK70"/>